<organism evidence="2">
    <name type="scientific">uncultured Solirubrobacteraceae bacterium</name>
    <dbReference type="NCBI Taxonomy" id="1162706"/>
    <lineage>
        <taxon>Bacteria</taxon>
        <taxon>Bacillati</taxon>
        <taxon>Actinomycetota</taxon>
        <taxon>Thermoleophilia</taxon>
        <taxon>Solirubrobacterales</taxon>
        <taxon>Solirubrobacteraceae</taxon>
        <taxon>environmental samples</taxon>
    </lineage>
</organism>
<evidence type="ECO:0000256" key="1">
    <source>
        <dbReference type="SAM" id="MobiDB-lite"/>
    </source>
</evidence>
<dbReference type="AlphaFoldDB" id="A0A6J4RHP5"/>
<name>A0A6J4RHP5_9ACTN</name>
<reference evidence="2" key="1">
    <citation type="submission" date="2020-02" db="EMBL/GenBank/DDBJ databases">
        <authorList>
            <person name="Meier V. D."/>
        </authorList>
    </citation>
    <scope>NUCLEOTIDE SEQUENCE</scope>
    <source>
        <strain evidence="2">AVDCRST_MAG38</strain>
    </source>
</reference>
<dbReference type="EMBL" id="CADCVJ010000111">
    <property type="protein sequence ID" value="CAA9473038.1"/>
    <property type="molecule type" value="Genomic_DNA"/>
</dbReference>
<gene>
    <name evidence="2" type="ORF">AVDCRST_MAG38-1446</name>
</gene>
<feature type="compositionally biased region" description="Basic residues" evidence="1">
    <location>
        <begin position="1"/>
        <end position="10"/>
    </location>
</feature>
<feature type="non-terminal residue" evidence="2">
    <location>
        <position position="89"/>
    </location>
</feature>
<sequence>GPHARAHHRPVRADRPRGAGRRGPRRRRGLGRRDQRQDRHQLRLRADRVLPAVHPPDVADPVAAREAQGRVEGRRQGARRPSPRAPGLL</sequence>
<feature type="compositionally biased region" description="Basic residues" evidence="1">
    <location>
        <begin position="18"/>
        <end position="30"/>
    </location>
</feature>
<feature type="compositionally biased region" description="Basic and acidic residues" evidence="1">
    <location>
        <begin position="31"/>
        <end position="48"/>
    </location>
</feature>
<feature type="compositionally biased region" description="Low complexity" evidence="1">
    <location>
        <begin position="49"/>
        <end position="64"/>
    </location>
</feature>
<feature type="non-terminal residue" evidence="2">
    <location>
        <position position="1"/>
    </location>
</feature>
<feature type="region of interest" description="Disordered" evidence="1">
    <location>
        <begin position="1"/>
        <end position="89"/>
    </location>
</feature>
<proteinExistence type="predicted"/>
<accession>A0A6J4RHP5</accession>
<protein>
    <submittedName>
        <fullName evidence="2">Uncharacterized protein</fullName>
    </submittedName>
</protein>
<evidence type="ECO:0000313" key="2">
    <source>
        <dbReference type="EMBL" id="CAA9473038.1"/>
    </source>
</evidence>